<dbReference type="AlphaFoldDB" id="A0A0A2DH30"/>
<feature type="compositionally biased region" description="Basic and acidic residues" evidence="1">
    <location>
        <begin position="103"/>
        <end position="112"/>
    </location>
</feature>
<keyword evidence="3" id="KW-1185">Reference proteome</keyword>
<feature type="region of interest" description="Disordered" evidence="1">
    <location>
        <begin position="40"/>
        <end position="112"/>
    </location>
</feature>
<dbReference type="Proteomes" id="UP000030145">
    <property type="component" value="Unassembled WGS sequence"/>
</dbReference>
<name>A0A0A2DH30_9CORY</name>
<feature type="compositionally biased region" description="Basic and acidic residues" evidence="1">
    <location>
        <begin position="69"/>
        <end position="85"/>
    </location>
</feature>
<accession>A0A0A2DH30</accession>
<comment type="caution">
    <text evidence="2">The sequence shown here is derived from an EMBL/GenBank/DDBJ whole genome shotgun (WGS) entry which is preliminary data.</text>
</comment>
<dbReference type="GeneID" id="300551860"/>
<reference evidence="2 3" key="1">
    <citation type="submission" date="2014-10" db="EMBL/GenBank/DDBJ databases">
        <title>Whole Genome sequence of Corynebacterium auriscanis strain CIP 106629.</title>
        <authorList>
            <person name="Hassan S.S."/>
            <person name="Jamal S.B."/>
            <person name="Tiwari S."/>
            <person name="Oliveira L.D.C."/>
            <person name="Souza F."/>
            <person name="Mariano D.C."/>
            <person name="Almeida S."/>
            <person name="Dorella F."/>
            <person name="Pereira F."/>
            <person name="Carvalho A."/>
            <person name="Leal C.A."/>
            <person name="Soares S.D.C."/>
            <person name="Figueiredo H.C."/>
            <person name="Silva A."/>
            <person name="Azevedo V.A."/>
        </authorList>
    </citation>
    <scope>NUCLEOTIDE SEQUENCE [LARGE SCALE GENOMIC DNA]</scope>
    <source>
        <strain evidence="2 3">CIP 106629</strain>
    </source>
</reference>
<sequence length="112" mass="12318">MSKLSSTIAESVTGTTKKEPLPPAISGILSADWQRLAKQAKHAAADMHEVAEAPPSAAPEQDVQASAKDVVETSRRDLQERDNQRRQRRAVQRIRTPQGSRTKTKESDGMEL</sequence>
<organism evidence="2 3">
    <name type="scientific">Corynebacterium auriscanis</name>
    <dbReference type="NCBI Taxonomy" id="99807"/>
    <lineage>
        <taxon>Bacteria</taxon>
        <taxon>Bacillati</taxon>
        <taxon>Actinomycetota</taxon>
        <taxon>Actinomycetes</taxon>
        <taxon>Mycobacteriales</taxon>
        <taxon>Corynebacteriaceae</taxon>
        <taxon>Corynebacterium</taxon>
    </lineage>
</organism>
<dbReference type="RefSeq" id="WP_035114924.1">
    <property type="nucleotide sequence ID" value="NZ_CP047046.1"/>
</dbReference>
<protein>
    <submittedName>
        <fullName evidence="2">Uncharacterized protein</fullName>
    </submittedName>
</protein>
<evidence type="ECO:0000313" key="3">
    <source>
        <dbReference type="Proteomes" id="UP000030145"/>
    </source>
</evidence>
<feature type="region of interest" description="Disordered" evidence="1">
    <location>
        <begin position="1"/>
        <end position="24"/>
    </location>
</feature>
<gene>
    <name evidence="2" type="ORF">MA47_07590</name>
</gene>
<evidence type="ECO:0000256" key="1">
    <source>
        <dbReference type="SAM" id="MobiDB-lite"/>
    </source>
</evidence>
<proteinExistence type="predicted"/>
<feature type="compositionally biased region" description="Polar residues" evidence="1">
    <location>
        <begin position="1"/>
        <end position="15"/>
    </location>
</feature>
<dbReference type="EMBL" id="JRVJ01000012">
    <property type="protein sequence ID" value="KGM18443.1"/>
    <property type="molecule type" value="Genomic_DNA"/>
</dbReference>
<evidence type="ECO:0000313" key="2">
    <source>
        <dbReference type="EMBL" id="KGM18443.1"/>
    </source>
</evidence>